<gene>
    <name evidence="3" type="primary">BnaCnng38680D</name>
    <name evidence="2" type="ORF">DARMORV10_C09P35530.1</name>
    <name evidence="3" type="ORF">GSBRNA2T00034542001</name>
</gene>
<proteinExistence type="inferred from homology"/>
<reference evidence="2" key="3">
    <citation type="submission" date="2021-01" db="EMBL/GenBank/DDBJ databases">
        <authorList>
            <consortium name="Genoscope - CEA"/>
            <person name="William W."/>
        </authorList>
    </citation>
    <scope>NUCLEOTIDE SEQUENCE</scope>
</reference>
<comment type="similarity">
    <text evidence="1">Belongs to the bystin family.</text>
</comment>
<dbReference type="Gramene" id="CDY61888">
    <property type="protein sequence ID" value="CDY61888"/>
    <property type="gene ID" value="GSBRNA2T00034542001"/>
</dbReference>
<reference evidence="3" key="2">
    <citation type="submission" date="2014-06" db="EMBL/GenBank/DDBJ databases">
        <authorList>
            <person name="Genoscope - CEA"/>
        </authorList>
    </citation>
    <scope>NUCLEOTIDE SEQUENCE</scope>
</reference>
<dbReference type="Proteomes" id="UP001295469">
    <property type="component" value="Chromosome C09"/>
</dbReference>
<dbReference type="PANTHER" id="PTHR12821">
    <property type="entry name" value="BYSTIN"/>
    <property type="match status" value="1"/>
</dbReference>
<dbReference type="PANTHER" id="PTHR12821:SF0">
    <property type="entry name" value="BYSTIN"/>
    <property type="match status" value="1"/>
</dbReference>
<evidence type="ECO:0000256" key="1">
    <source>
        <dbReference type="ARBA" id="ARBA00007114"/>
    </source>
</evidence>
<name>A0A078J9S6_BRANA</name>
<dbReference type="EMBL" id="HG994373">
    <property type="protein sequence ID" value="CAF1745001.1"/>
    <property type="molecule type" value="Genomic_DNA"/>
</dbReference>
<dbReference type="STRING" id="3708.A0A078J9S6"/>
<dbReference type="Pfam" id="PF05291">
    <property type="entry name" value="Bystin"/>
    <property type="match status" value="1"/>
</dbReference>
<dbReference type="PaxDb" id="3708-A0A078J9S6"/>
<dbReference type="Proteomes" id="UP000028999">
    <property type="component" value="Unassembled WGS sequence"/>
</dbReference>
<protein>
    <submittedName>
        <fullName evidence="2">(rape) hypothetical protein</fullName>
    </submittedName>
    <submittedName>
        <fullName evidence="3">BnaCnng38680D protein</fullName>
    </submittedName>
</protein>
<organism evidence="3 4">
    <name type="scientific">Brassica napus</name>
    <name type="common">Rape</name>
    <dbReference type="NCBI Taxonomy" id="3708"/>
    <lineage>
        <taxon>Eukaryota</taxon>
        <taxon>Viridiplantae</taxon>
        <taxon>Streptophyta</taxon>
        <taxon>Embryophyta</taxon>
        <taxon>Tracheophyta</taxon>
        <taxon>Spermatophyta</taxon>
        <taxon>Magnoliopsida</taxon>
        <taxon>eudicotyledons</taxon>
        <taxon>Gunneridae</taxon>
        <taxon>Pentapetalae</taxon>
        <taxon>rosids</taxon>
        <taxon>malvids</taxon>
        <taxon>Brassicales</taxon>
        <taxon>Brassicaceae</taxon>
        <taxon>Brassiceae</taxon>
        <taxon>Brassica</taxon>
    </lineage>
</organism>
<dbReference type="AlphaFoldDB" id="A0A078J9S6"/>
<evidence type="ECO:0000313" key="2">
    <source>
        <dbReference type="EMBL" id="CAF1745001.1"/>
    </source>
</evidence>
<reference evidence="3 4" key="1">
    <citation type="journal article" date="2014" name="Science">
        <title>Plant genetics. Early allopolyploid evolution in the post-Neolithic Brassica napus oilseed genome.</title>
        <authorList>
            <person name="Chalhoub B."/>
            <person name="Denoeud F."/>
            <person name="Liu S."/>
            <person name="Parkin I.A."/>
            <person name="Tang H."/>
            <person name="Wang X."/>
            <person name="Chiquet J."/>
            <person name="Belcram H."/>
            <person name="Tong C."/>
            <person name="Samans B."/>
            <person name="Correa M."/>
            <person name="Da Silva C."/>
            <person name="Just J."/>
            <person name="Falentin C."/>
            <person name="Koh C.S."/>
            <person name="Le Clainche I."/>
            <person name="Bernard M."/>
            <person name="Bento P."/>
            <person name="Noel B."/>
            <person name="Labadie K."/>
            <person name="Alberti A."/>
            <person name="Charles M."/>
            <person name="Arnaud D."/>
            <person name="Guo H."/>
            <person name="Daviaud C."/>
            <person name="Alamery S."/>
            <person name="Jabbari K."/>
            <person name="Zhao M."/>
            <person name="Edger P.P."/>
            <person name="Chelaifa H."/>
            <person name="Tack D."/>
            <person name="Lassalle G."/>
            <person name="Mestiri I."/>
            <person name="Schnel N."/>
            <person name="Le Paslier M.C."/>
            <person name="Fan G."/>
            <person name="Renault V."/>
            <person name="Bayer P.E."/>
            <person name="Golicz A.A."/>
            <person name="Manoli S."/>
            <person name="Lee T.H."/>
            <person name="Thi V.H."/>
            <person name="Chalabi S."/>
            <person name="Hu Q."/>
            <person name="Fan C."/>
            <person name="Tollenaere R."/>
            <person name="Lu Y."/>
            <person name="Battail C."/>
            <person name="Shen J."/>
            <person name="Sidebottom C.H."/>
            <person name="Wang X."/>
            <person name="Canaguier A."/>
            <person name="Chauveau A."/>
            <person name="Berard A."/>
            <person name="Deniot G."/>
            <person name="Guan M."/>
            <person name="Liu Z."/>
            <person name="Sun F."/>
            <person name="Lim Y.P."/>
            <person name="Lyons E."/>
            <person name="Town C.D."/>
            <person name="Bancroft I."/>
            <person name="Wang X."/>
            <person name="Meng J."/>
            <person name="Ma J."/>
            <person name="Pires J.C."/>
            <person name="King G.J."/>
            <person name="Brunel D."/>
            <person name="Delourme R."/>
            <person name="Renard M."/>
            <person name="Aury J.M."/>
            <person name="Adams K.L."/>
            <person name="Batley J."/>
            <person name="Snowdon R.J."/>
            <person name="Tost J."/>
            <person name="Edwards D."/>
            <person name="Zhou Y."/>
            <person name="Hua W."/>
            <person name="Sharpe A.G."/>
            <person name="Paterson A.H."/>
            <person name="Guan C."/>
            <person name="Wincker P."/>
        </authorList>
    </citation>
    <scope>NUCLEOTIDE SEQUENCE [LARGE SCALE GENOMIC DNA]</scope>
    <source>
        <strain evidence="4">cv. Darmor-bzh</strain>
    </source>
</reference>
<dbReference type="EMBL" id="LK034056">
    <property type="protein sequence ID" value="CDY61888.1"/>
    <property type="molecule type" value="Genomic_DNA"/>
</dbReference>
<keyword evidence="4" id="KW-1185">Reference proteome</keyword>
<dbReference type="OMA" id="DYKDMAC"/>
<sequence length="182" mass="20530">MFLDSEITPTATSTPTVQLTEKILKEAYEQQKEVEDEENAPMSTFSQQSLYEVEEVLDDDVDVFEIQLDYKDMACSEKEENLLLDALLSQGRGFNSRTCLGCITTSTNQLEDKDVAATGSAYVSETNYYPKHEKMPKALNHVIRLGNWESLLKLTEPESWSPNAMYKATNMFASSSKAGRFL</sequence>
<evidence type="ECO:0000313" key="3">
    <source>
        <dbReference type="EMBL" id="CDY61888.1"/>
    </source>
</evidence>
<accession>A0A078J9S6</accession>
<evidence type="ECO:0000313" key="4">
    <source>
        <dbReference type="Proteomes" id="UP000028999"/>
    </source>
</evidence>
<dbReference type="InterPro" id="IPR007955">
    <property type="entry name" value="Bystin"/>
</dbReference>